<accession>A0ABS6H7P7</accession>
<proteinExistence type="predicted"/>
<keyword evidence="2" id="KW-1185">Reference proteome</keyword>
<evidence type="ECO:0000313" key="2">
    <source>
        <dbReference type="Proteomes" id="UP000689967"/>
    </source>
</evidence>
<sequence length="98" mass="9456">MAGYSGRQSGDAGQGLGGHLADAGQGLIRLFGGAELDGDGAGVGHAGRVAVLADLEGRGGAIQVSLDALLQLPVPIEAFRRRGKGEAGHGAGAPGAAT</sequence>
<reference evidence="1 2" key="1">
    <citation type="submission" date="2021-01" db="EMBL/GenBank/DDBJ databases">
        <title>Roseomonas sp. nov, a bacterium isolated from an oil production mixture in Yumen Oilfield.</title>
        <authorList>
            <person name="Wu D."/>
        </authorList>
    </citation>
    <scope>NUCLEOTIDE SEQUENCE [LARGE SCALE GENOMIC DNA]</scope>
    <source>
        <strain evidence="1 2">ROY-5-3</strain>
    </source>
</reference>
<dbReference type="RefSeq" id="WP_216874730.1">
    <property type="nucleotide sequence ID" value="NZ_JAERQM010000002.1"/>
</dbReference>
<comment type="caution">
    <text evidence="1">The sequence shown here is derived from an EMBL/GenBank/DDBJ whole genome shotgun (WGS) entry which is preliminary data.</text>
</comment>
<gene>
    <name evidence="1" type="ORF">JJQ90_09675</name>
</gene>
<protein>
    <submittedName>
        <fullName evidence="1">Uncharacterized protein</fullName>
    </submittedName>
</protein>
<evidence type="ECO:0000313" key="1">
    <source>
        <dbReference type="EMBL" id="MBU8543973.1"/>
    </source>
</evidence>
<dbReference type="EMBL" id="JAERQM010000002">
    <property type="protein sequence ID" value="MBU8543973.1"/>
    <property type="molecule type" value="Genomic_DNA"/>
</dbReference>
<organism evidence="1 2">
    <name type="scientific">Falsiroseomonas oleicola</name>
    <dbReference type="NCBI Taxonomy" id="2801474"/>
    <lineage>
        <taxon>Bacteria</taxon>
        <taxon>Pseudomonadati</taxon>
        <taxon>Pseudomonadota</taxon>
        <taxon>Alphaproteobacteria</taxon>
        <taxon>Acetobacterales</taxon>
        <taxon>Roseomonadaceae</taxon>
        <taxon>Falsiroseomonas</taxon>
    </lineage>
</organism>
<dbReference type="Proteomes" id="UP000689967">
    <property type="component" value="Unassembled WGS sequence"/>
</dbReference>
<name>A0ABS6H7P7_9PROT</name>